<evidence type="ECO:0000256" key="7">
    <source>
        <dbReference type="ARBA" id="ARBA00022989"/>
    </source>
</evidence>
<dbReference type="PROSITE" id="PS51012">
    <property type="entry name" value="ABC_TM2"/>
    <property type="match status" value="1"/>
</dbReference>
<keyword evidence="6 9" id="KW-0812">Transmembrane</keyword>
<dbReference type="EMBL" id="JBBMFV010000004">
    <property type="protein sequence ID" value="MEO3942027.1"/>
    <property type="molecule type" value="Genomic_DNA"/>
</dbReference>
<feature type="transmembrane region" description="Helical" evidence="9">
    <location>
        <begin position="267"/>
        <end position="286"/>
    </location>
</feature>
<evidence type="ECO:0000256" key="6">
    <source>
        <dbReference type="ARBA" id="ARBA00022692"/>
    </source>
</evidence>
<protein>
    <recommendedName>
        <fullName evidence="9">Transport permease protein</fullName>
    </recommendedName>
</protein>
<name>A0ABV0GUA8_PAENI</name>
<dbReference type="Proteomes" id="UP001448614">
    <property type="component" value="Unassembled WGS sequence"/>
</dbReference>
<comment type="subcellular location">
    <subcellularLocation>
        <location evidence="1">Cell inner membrane</location>
        <topology evidence="1">Multi-pass membrane protein</topology>
    </subcellularLocation>
    <subcellularLocation>
        <location evidence="9">Cell membrane</location>
        <topology evidence="9">Multi-pass membrane protein</topology>
    </subcellularLocation>
</comment>
<feature type="transmembrane region" description="Helical" evidence="9">
    <location>
        <begin position="97"/>
        <end position="116"/>
    </location>
</feature>
<feature type="transmembrane region" description="Helical" evidence="9">
    <location>
        <begin position="209"/>
        <end position="227"/>
    </location>
</feature>
<evidence type="ECO:0000259" key="10">
    <source>
        <dbReference type="PROSITE" id="PS51012"/>
    </source>
</evidence>
<comment type="caution">
    <text evidence="11">The sequence shown here is derived from an EMBL/GenBank/DDBJ whole genome shotgun (WGS) entry which is preliminary data.</text>
</comment>
<dbReference type="PANTHER" id="PTHR30413:SF8">
    <property type="entry name" value="TRANSPORT PERMEASE PROTEIN"/>
    <property type="match status" value="1"/>
</dbReference>
<proteinExistence type="inferred from homology"/>
<evidence type="ECO:0000256" key="9">
    <source>
        <dbReference type="RuleBase" id="RU361157"/>
    </source>
</evidence>
<evidence type="ECO:0000256" key="2">
    <source>
        <dbReference type="ARBA" id="ARBA00007783"/>
    </source>
</evidence>
<feature type="transmembrane region" description="Helical" evidence="9">
    <location>
        <begin position="173"/>
        <end position="197"/>
    </location>
</feature>
<evidence type="ECO:0000256" key="8">
    <source>
        <dbReference type="ARBA" id="ARBA00023136"/>
    </source>
</evidence>
<keyword evidence="8 9" id="KW-0472">Membrane</keyword>
<feature type="transmembrane region" description="Helical" evidence="9">
    <location>
        <begin position="148"/>
        <end position="167"/>
    </location>
</feature>
<feature type="domain" description="ABC transmembrane type-2" evidence="10">
    <location>
        <begin position="64"/>
        <end position="288"/>
    </location>
</feature>
<feature type="transmembrane region" description="Helical" evidence="9">
    <location>
        <begin position="69"/>
        <end position="91"/>
    </location>
</feature>
<evidence type="ECO:0000256" key="5">
    <source>
        <dbReference type="ARBA" id="ARBA00022519"/>
    </source>
</evidence>
<dbReference type="PANTHER" id="PTHR30413">
    <property type="entry name" value="INNER MEMBRANE TRANSPORT PERMEASE"/>
    <property type="match status" value="1"/>
</dbReference>
<keyword evidence="7 9" id="KW-1133">Transmembrane helix</keyword>
<evidence type="ECO:0000313" key="12">
    <source>
        <dbReference type="Proteomes" id="UP001448614"/>
    </source>
</evidence>
<dbReference type="RefSeq" id="WP_347782798.1">
    <property type="nucleotide sequence ID" value="NZ_JBBMFV010000004.1"/>
</dbReference>
<evidence type="ECO:0000313" key="11">
    <source>
        <dbReference type="EMBL" id="MEO3942027.1"/>
    </source>
</evidence>
<sequence length="295" mass="33017">MSAKKAKLPPPASIQPLSVDMRKLSRVGSRPGFLDYLVQLWEYRQFIFYDARARVQTGTRKDRLGSAWLLLNPVFNGLTYYLIFGLLLNTSGGIDNFIGYLIVGIFMFQFSAGAITEGSRSIRNGKSVVQAFNFPRAALPIGANIREILSSVPLIIGMLLLIILIPPAEKISWLWLLVIPAVVLQGIFNLGIGMILARIISIVHDVTHLIPFAIRAWMYASAVFYSYERFIHEPALLAILKFNPLFNVIDIVRSSVLYDTVPSWESWASLAVVALSALIVGFVFFWQGEESYGRD</sequence>
<evidence type="ECO:0000256" key="1">
    <source>
        <dbReference type="ARBA" id="ARBA00004429"/>
    </source>
</evidence>
<keyword evidence="4 9" id="KW-1003">Cell membrane</keyword>
<accession>A0ABV0GUA8</accession>
<dbReference type="InterPro" id="IPR013525">
    <property type="entry name" value="ABC2_TM"/>
</dbReference>
<dbReference type="Pfam" id="PF01061">
    <property type="entry name" value="ABC2_membrane"/>
    <property type="match status" value="1"/>
</dbReference>
<comment type="similarity">
    <text evidence="2 9">Belongs to the ABC-2 integral membrane protein family.</text>
</comment>
<dbReference type="InterPro" id="IPR047817">
    <property type="entry name" value="ABC2_TM_bact-type"/>
</dbReference>
<evidence type="ECO:0000256" key="3">
    <source>
        <dbReference type="ARBA" id="ARBA00022448"/>
    </source>
</evidence>
<keyword evidence="3 9" id="KW-0813">Transport</keyword>
<keyword evidence="12" id="KW-1185">Reference proteome</keyword>
<reference evidence="11 12" key="1">
    <citation type="journal article" date="2024" name="Appl. Microbiol. Biotechnol.">
        <title>Biosynthetic gene clusters with biotechnological applications in novel Antarctic isolates from Actinomycetota.</title>
        <authorList>
            <person name="Bruna P."/>
            <person name="Nunez-Montero K."/>
            <person name="Contreras M.J."/>
            <person name="Leal K."/>
            <person name="Garcia M."/>
            <person name="Abanto M."/>
            <person name="Barrientos L."/>
        </authorList>
    </citation>
    <scope>NUCLEOTIDE SEQUENCE [LARGE SCALE GENOMIC DNA]</scope>
    <source>
        <strain evidence="11 12">Se16.17</strain>
    </source>
</reference>
<keyword evidence="5" id="KW-0997">Cell inner membrane</keyword>
<evidence type="ECO:0000256" key="4">
    <source>
        <dbReference type="ARBA" id="ARBA00022475"/>
    </source>
</evidence>
<gene>
    <name evidence="11" type="ORF">V3C41_13180</name>
</gene>
<organism evidence="11 12">
    <name type="scientific">Paenarthrobacter nicotinovorans</name>
    <name type="common">Arthrobacter nicotinovorans</name>
    <dbReference type="NCBI Taxonomy" id="29320"/>
    <lineage>
        <taxon>Bacteria</taxon>
        <taxon>Bacillati</taxon>
        <taxon>Actinomycetota</taxon>
        <taxon>Actinomycetes</taxon>
        <taxon>Micrococcales</taxon>
        <taxon>Micrococcaceae</taxon>
        <taxon>Paenarthrobacter</taxon>
    </lineage>
</organism>